<proteinExistence type="predicted"/>
<protein>
    <submittedName>
        <fullName evidence="2">Uncharacterized protein</fullName>
    </submittedName>
</protein>
<name>A0A699SKW9_TANCI</name>
<sequence length="156" mass="17149">HGSLAGPDPEPTHDKFMADLYPKDAFAIEAQFINDKSTEDELKKTQCGSRSGLHGYRSNLSSIFLSFSTIYANFEATRPLPVVKGKGKAVVTEEQATESLLALHTLKRKIITDQFILQRWTLTTEEASIRPSAQPLDDTSANIVRDSPSLPDAETG</sequence>
<dbReference type="AlphaFoldDB" id="A0A699SKW9"/>
<feature type="non-terminal residue" evidence="2">
    <location>
        <position position="156"/>
    </location>
</feature>
<feature type="non-terminal residue" evidence="2">
    <location>
        <position position="1"/>
    </location>
</feature>
<evidence type="ECO:0000313" key="2">
    <source>
        <dbReference type="EMBL" id="GFC98434.1"/>
    </source>
</evidence>
<gene>
    <name evidence="2" type="ORF">Tci_870404</name>
</gene>
<reference evidence="2" key="1">
    <citation type="journal article" date="2019" name="Sci. Rep.">
        <title>Draft genome of Tanacetum cinerariifolium, the natural source of mosquito coil.</title>
        <authorList>
            <person name="Yamashiro T."/>
            <person name="Shiraishi A."/>
            <person name="Satake H."/>
            <person name="Nakayama K."/>
        </authorList>
    </citation>
    <scope>NUCLEOTIDE SEQUENCE</scope>
</reference>
<feature type="region of interest" description="Disordered" evidence="1">
    <location>
        <begin position="131"/>
        <end position="156"/>
    </location>
</feature>
<accession>A0A699SKW9</accession>
<organism evidence="2">
    <name type="scientific">Tanacetum cinerariifolium</name>
    <name type="common">Dalmatian daisy</name>
    <name type="synonym">Chrysanthemum cinerariifolium</name>
    <dbReference type="NCBI Taxonomy" id="118510"/>
    <lineage>
        <taxon>Eukaryota</taxon>
        <taxon>Viridiplantae</taxon>
        <taxon>Streptophyta</taxon>
        <taxon>Embryophyta</taxon>
        <taxon>Tracheophyta</taxon>
        <taxon>Spermatophyta</taxon>
        <taxon>Magnoliopsida</taxon>
        <taxon>eudicotyledons</taxon>
        <taxon>Gunneridae</taxon>
        <taxon>Pentapetalae</taxon>
        <taxon>asterids</taxon>
        <taxon>campanulids</taxon>
        <taxon>Asterales</taxon>
        <taxon>Asteraceae</taxon>
        <taxon>Asteroideae</taxon>
        <taxon>Anthemideae</taxon>
        <taxon>Anthemidinae</taxon>
        <taxon>Tanacetum</taxon>
    </lineage>
</organism>
<comment type="caution">
    <text evidence="2">The sequence shown here is derived from an EMBL/GenBank/DDBJ whole genome shotgun (WGS) entry which is preliminary data.</text>
</comment>
<evidence type="ECO:0000256" key="1">
    <source>
        <dbReference type="SAM" id="MobiDB-lite"/>
    </source>
</evidence>
<dbReference type="EMBL" id="BKCJ011172145">
    <property type="protein sequence ID" value="GFC98434.1"/>
    <property type="molecule type" value="Genomic_DNA"/>
</dbReference>